<name>A0AA39TGU0_ACESA</name>
<evidence type="ECO:0000313" key="1">
    <source>
        <dbReference type="EMBL" id="KAK0606272.1"/>
    </source>
</evidence>
<dbReference type="EMBL" id="JAUESC010000002">
    <property type="protein sequence ID" value="KAK0606272.1"/>
    <property type="molecule type" value="Genomic_DNA"/>
</dbReference>
<dbReference type="Proteomes" id="UP001168877">
    <property type="component" value="Unassembled WGS sequence"/>
</dbReference>
<keyword evidence="2" id="KW-1185">Reference proteome</keyword>
<sequence length="148" mass="16539">MILPATLAEAVDVATKQGIRDLEWWREMREKVSGFGRRDFEGRSSVSLLSPINIIKHIIKIFFINYVEFSNTIRQRRRCTAAAAALATVTAPLPLDEDRRSIFTDRTNNGGDGSGSLDLDHIVVDDHRSSSSPQITQVACVISPEQQR</sequence>
<dbReference type="AlphaFoldDB" id="A0AA39TGU0"/>
<reference evidence="1" key="2">
    <citation type="submission" date="2023-06" db="EMBL/GenBank/DDBJ databases">
        <authorList>
            <person name="Swenson N.G."/>
            <person name="Wegrzyn J.L."/>
            <person name="Mcevoy S.L."/>
        </authorList>
    </citation>
    <scope>NUCLEOTIDE SEQUENCE</scope>
    <source>
        <strain evidence="1">NS2018</strain>
        <tissue evidence="1">Leaf</tissue>
    </source>
</reference>
<reference evidence="1" key="1">
    <citation type="journal article" date="2022" name="Plant J.">
        <title>Strategies of tolerance reflected in two North American maple genomes.</title>
        <authorList>
            <person name="McEvoy S.L."/>
            <person name="Sezen U.U."/>
            <person name="Trouern-Trend A."/>
            <person name="McMahon S.M."/>
            <person name="Schaberg P.G."/>
            <person name="Yang J."/>
            <person name="Wegrzyn J.L."/>
            <person name="Swenson N.G."/>
        </authorList>
    </citation>
    <scope>NUCLEOTIDE SEQUENCE</scope>
    <source>
        <strain evidence="1">NS2018</strain>
    </source>
</reference>
<organism evidence="1 2">
    <name type="scientific">Acer saccharum</name>
    <name type="common">Sugar maple</name>
    <dbReference type="NCBI Taxonomy" id="4024"/>
    <lineage>
        <taxon>Eukaryota</taxon>
        <taxon>Viridiplantae</taxon>
        <taxon>Streptophyta</taxon>
        <taxon>Embryophyta</taxon>
        <taxon>Tracheophyta</taxon>
        <taxon>Spermatophyta</taxon>
        <taxon>Magnoliopsida</taxon>
        <taxon>eudicotyledons</taxon>
        <taxon>Gunneridae</taxon>
        <taxon>Pentapetalae</taxon>
        <taxon>rosids</taxon>
        <taxon>malvids</taxon>
        <taxon>Sapindales</taxon>
        <taxon>Sapindaceae</taxon>
        <taxon>Hippocastanoideae</taxon>
        <taxon>Acereae</taxon>
        <taxon>Acer</taxon>
    </lineage>
</organism>
<evidence type="ECO:0000313" key="2">
    <source>
        <dbReference type="Proteomes" id="UP001168877"/>
    </source>
</evidence>
<proteinExistence type="predicted"/>
<gene>
    <name evidence="1" type="ORF">LWI29_035959</name>
</gene>
<protein>
    <submittedName>
        <fullName evidence="1">Uncharacterized protein</fullName>
    </submittedName>
</protein>
<accession>A0AA39TGU0</accession>
<comment type="caution">
    <text evidence="1">The sequence shown here is derived from an EMBL/GenBank/DDBJ whole genome shotgun (WGS) entry which is preliminary data.</text>
</comment>